<dbReference type="AlphaFoldDB" id="A0A382C0C1"/>
<evidence type="ECO:0000313" key="1">
    <source>
        <dbReference type="EMBL" id="SVB19498.1"/>
    </source>
</evidence>
<protein>
    <submittedName>
        <fullName evidence="1">Uncharacterized protein</fullName>
    </submittedName>
</protein>
<feature type="non-terminal residue" evidence="1">
    <location>
        <position position="23"/>
    </location>
</feature>
<sequence length="23" mass="2744">VFDFRPSRPLRIASLVKQIPKFE</sequence>
<organism evidence="1">
    <name type="scientific">marine metagenome</name>
    <dbReference type="NCBI Taxonomy" id="408172"/>
    <lineage>
        <taxon>unclassified sequences</taxon>
        <taxon>metagenomes</taxon>
        <taxon>ecological metagenomes</taxon>
    </lineage>
</organism>
<reference evidence="1" key="1">
    <citation type="submission" date="2018-05" db="EMBL/GenBank/DDBJ databases">
        <authorList>
            <person name="Lanie J.A."/>
            <person name="Ng W.-L."/>
            <person name="Kazmierczak K.M."/>
            <person name="Andrzejewski T.M."/>
            <person name="Davidsen T.M."/>
            <person name="Wayne K.J."/>
            <person name="Tettelin H."/>
            <person name="Glass J.I."/>
            <person name="Rusch D."/>
            <person name="Podicherti R."/>
            <person name="Tsui H.-C.T."/>
            <person name="Winkler M.E."/>
        </authorList>
    </citation>
    <scope>NUCLEOTIDE SEQUENCE</scope>
</reference>
<gene>
    <name evidence="1" type="ORF">METZ01_LOCUS172352</name>
</gene>
<feature type="non-terminal residue" evidence="1">
    <location>
        <position position="1"/>
    </location>
</feature>
<name>A0A382C0C1_9ZZZZ</name>
<accession>A0A382C0C1</accession>
<dbReference type="EMBL" id="UINC01032210">
    <property type="protein sequence ID" value="SVB19498.1"/>
    <property type="molecule type" value="Genomic_DNA"/>
</dbReference>
<proteinExistence type="predicted"/>